<dbReference type="InterPro" id="IPR004538">
    <property type="entry name" value="Hemolysin_A/TlyA"/>
</dbReference>
<proteinExistence type="inferred from homology"/>
<evidence type="ECO:0000256" key="3">
    <source>
        <dbReference type="PROSITE-ProRule" id="PRU00182"/>
    </source>
</evidence>
<keyword evidence="5" id="KW-0489">Methyltransferase</keyword>
<dbReference type="InterPro" id="IPR029063">
    <property type="entry name" value="SAM-dependent_MTases_sf"/>
</dbReference>
<reference evidence="5" key="1">
    <citation type="submission" date="2022-09" db="EMBL/GenBank/DDBJ databases">
        <title>Novel Mycoplasma species identified in domestic and wild animals.</title>
        <authorList>
            <person name="Volokhov D.V."/>
            <person name="Furtak V.A."/>
            <person name="Zagorodnyaya T.A."/>
        </authorList>
    </citation>
    <scope>NUCLEOTIDE SEQUENCE</scope>
    <source>
        <strain evidence="5">Oakley</strain>
    </source>
</reference>
<keyword evidence="1 3" id="KW-0694">RNA-binding</keyword>
<dbReference type="PROSITE" id="PS50889">
    <property type="entry name" value="S4"/>
    <property type="match status" value="1"/>
</dbReference>
<protein>
    <submittedName>
        <fullName evidence="5">TlyA family RNA methyltransferase</fullName>
    </submittedName>
</protein>
<dbReference type="RefSeq" id="WP_263608096.1">
    <property type="nucleotide sequence ID" value="NZ_JAOVQM010000002.1"/>
</dbReference>
<dbReference type="GO" id="GO:0008168">
    <property type="term" value="F:methyltransferase activity"/>
    <property type="evidence" value="ECO:0007669"/>
    <property type="project" value="UniProtKB-KW"/>
</dbReference>
<dbReference type="PANTHER" id="PTHR32319:SF0">
    <property type="entry name" value="BACTERIAL HEMOLYSIN-LIKE PROTEIN"/>
    <property type="match status" value="1"/>
</dbReference>
<evidence type="ECO:0000256" key="2">
    <source>
        <dbReference type="ARBA" id="ARBA00029460"/>
    </source>
</evidence>
<organism evidence="5 6">
    <name type="scientific">Paracholeplasma manati</name>
    <dbReference type="NCBI Taxonomy" id="591373"/>
    <lineage>
        <taxon>Bacteria</taxon>
        <taxon>Bacillati</taxon>
        <taxon>Mycoplasmatota</taxon>
        <taxon>Mollicutes</taxon>
        <taxon>Acholeplasmatales</taxon>
        <taxon>Acholeplasmataceae</taxon>
        <taxon>Paracholeplasma</taxon>
    </lineage>
</organism>
<dbReference type="InterPro" id="IPR002877">
    <property type="entry name" value="RNA_MeTrfase_FtsJ_dom"/>
</dbReference>
<dbReference type="NCBIfam" id="TIGR00478">
    <property type="entry name" value="tly"/>
    <property type="match status" value="1"/>
</dbReference>
<dbReference type="InterPro" id="IPR036986">
    <property type="entry name" value="S4_RNA-bd_sf"/>
</dbReference>
<keyword evidence="5" id="KW-0808">Transferase</keyword>
<comment type="caution">
    <text evidence="5">The sequence shown here is derived from an EMBL/GenBank/DDBJ whole genome shotgun (WGS) entry which is preliminary data.</text>
</comment>
<evidence type="ECO:0000313" key="6">
    <source>
        <dbReference type="Proteomes" id="UP001177160"/>
    </source>
</evidence>
<dbReference type="Gene3D" id="3.40.50.150">
    <property type="entry name" value="Vaccinia Virus protein VP39"/>
    <property type="match status" value="1"/>
</dbReference>
<accession>A0ABT2Y661</accession>
<keyword evidence="6" id="KW-1185">Reference proteome</keyword>
<gene>
    <name evidence="5" type="ORF">N7548_03780</name>
</gene>
<dbReference type="SUPFAM" id="SSF53335">
    <property type="entry name" value="S-adenosyl-L-methionine-dependent methyltransferases"/>
    <property type="match status" value="1"/>
</dbReference>
<evidence type="ECO:0000256" key="1">
    <source>
        <dbReference type="ARBA" id="ARBA00022884"/>
    </source>
</evidence>
<dbReference type="SMART" id="SM00363">
    <property type="entry name" value="S4"/>
    <property type="match status" value="1"/>
</dbReference>
<evidence type="ECO:0000259" key="4">
    <source>
        <dbReference type="SMART" id="SM00363"/>
    </source>
</evidence>
<dbReference type="GO" id="GO:0032259">
    <property type="term" value="P:methylation"/>
    <property type="evidence" value="ECO:0007669"/>
    <property type="project" value="UniProtKB-KW"/>
</dbReference>
<dbReference type="Proteomes" id="UP001177160">
    <property type="component" value="Unassembled WGS sequence"/>
</dbReference>
<dbReference type="InterPro" id="IPR047048">
    <property type="entry name" value="TlyA"/>
</dbReference>
<dbReference type="CDD" id="cd00165">
    <property type="entry name" value="S4"/>
    <property type="match status" value="1"/>
</dbReference>
<dbReference type="PANTHER" id="PTHR32319">
    <property type="entry name" value="BACTERIAL HEMOLYSIN-LIKE PROTEIN"/>
    <property type="match status" value="1"/>
</dbReference>
<evidence type="ECO:0000313" key="5">
    <source>
        <dbReference type="EMBL" id="MCV2231943.1"/>
    </source>
</evidence>
<name>A0ABT2Y661_9MOLU</name>
<dbReference type="SUPFAM" id="SSF55174">
    <property type="entry name" value="Alpha-L RNA-binding motif"/>
    <property type="match status" value="1"/>
</dbReference>
<comment type="similarity">
    <text evidence="2">Belongs to the TlyA family.</text>
</comment>
<sequence length="230" mass="26129">MRLDHYMVETYLKTRSQAQDLIRQGKVMVGSQIITKTGYDLKQEKVTILEDNLYVSRGGLKLLDAITAFNIDFNHQVVCDIGSSTGGFTDCALQHGAQKVYAYDVGTLQMHDRLRQHPQVELHEQTNILDVELPSDIDIYTIDVSFTSVKPILKHLELNHGRFIVLVKPQFEVGPEYIKDGIVKDTKKQLEALDGIIHYAKQLNFQILAHKTSDLLGKMGNQEFLLFLSK</sequence>
<feature type="domain" description="RNA-binding S4" evidence="4">
    <location>
        <begin position="1"/>
        <end position="63"/>
    </location>
</feature>
<dbReference type="InterPro" id="IPR002942">
    <property type="entry name" value="S4_RNA-bd"/>
</dbReference>
<dbReference type="Gene3D" id="3.10.290.10">
    <property type="entry name" value="RNA-binding S4 domain"/>
    <property type="match status" value="1"/>
</dbReference>
<dbReference type="Pfam" id="PF01479">
    <property type="entry name" value="S4"/>
    <property type="match status" value="1"/>
</dbReference>
<dbReference type="Pfam" id="PF01728">
    <property type="entry name" value="FtsJ"/>
    <property type="match status" value="1"/>
</dbReference>
<dbReference type="EMBL" id="JAOVQM010000002">
    <property type="protein sequence ID" value="MCV2231943.1"/>
    <property type="molecule type" value="Genomic_DNA"/>
</dbReference>